<dbReference type="PANTHER" id="PTHR13383:SF11">
    <property type="entry name" value="RIBONUCLEASE H2 SUBUNIT B"/>
    <property type="match status" value="1"/>
</dbReference>
<dbReference type="PANTHER" id="PTHR13383">
    <property type="entry name" value="RIBONUCLEASE H2 SUBUNIT B"/>
    <property type="match status" value="1"/>
</dbReference>
<dbReference type="InterPro" id="IPR041195">
    <property type="entry name" value="Rnh202_N"/>
</dbReference>
<name>A0A6A6TLD1_9PLEO</name>
<feature type="region of interest" description="Disordered" evidence="6">
    <location>
        <begin position="254"/>
        <end position="317"/>
    </location>
</feature>
<dbReference type="GO" id="GO:0006401">
    <property type="term" value="P:RNA catabolic process"/>
    <property type="evidence" value="ECO:0007669"/>
    <property type="project" value="TreeGrafter"/>
</dbReference>
<evidence type="ECO:0000256" key="3">
    <source>
        <dbReference type="ARBA" id="ARBA00023242"/>
    </source>
</evidence>
<keyword evidence="3" id="KW-0539">Nucleus</keyword>
<accession>A0A6A6TLD1</accession>
<sequence>MARTRSKPSKAAPKETSSPPEEALPAKKLPPSDASPPKLFVLPKDTSKDTRIVTLDNPVNGAPSRYLFCPEKGFYEFTRIAAPRKMPRSWLITTEKSLEASPSTEEETNSSAESELDLGTGYITKSSDLYIATPMDILFLLLPALAPKSAKDTKQLFLSLDDHLDTLVASSRQLKVLLSQFPSLRTRIEKRMPAFCDTVDAGDESMYRLSHEKLLKQLLTKAQRMCQNGLPASMEAKFIKPALDVPILNTKREESSISIVPASDPDTQENNTPIQIDSQASTTTTETPSLDSQSTTLSTPDIEPAAPEPALPTPPEIPSLLRLRTSLSYLLRAYIPATLHTPLNNLLDSPSSTPSFAPLDTYLTSLAALRTSAMALRSISDNTRKRGYEDEEKAAEREDKKRKKEDEEKRKKAESRSIKQLKKYFFCEEDVKRMGEGGSRGYGRMRMFVKAGKMLGAWGDGLDLHVSMEGVTGVRDVSAYAAISITEPRE</sequence>
<feature type="domain" description="Ribonuclease H2 subunit B wHTH" evidence="7">
    <location>
        <begin position="139"/>
        <end position="343"/>
    </location>
</feature>
<dbReference type="Proteomes" id="UP000799324">
    <property type="component" value="Unassembled WGS sequence"/>
</dbReference>
<feature type="region of interest" description="Disordered" evidence="6">
    <location>
        <begin position="1"/>
        <end position="43"/>
    </location>
</feature>
<evidence type="ECO:0000259" key="8">
    <source>
        <dbReference type="Pfam" id="PF17745"/>
    </source>
</evidence>
<evidence type="ECO:0000313" key="9">
    <source>
        <dbReference type="EMBL" id="KAF2660552.1"/>
    </source>
</evidence>
<dbReference type="Pfam" id="PF09468">
    <property type="entry name" value="RNase_H2-Ydr279"/>
    <property type="match status" value="1"/>
</dbReference>
<comment type="subcellular location">
    <subcellularLocation>
        <location evidence="1">Nucleus</location>
    </subcellularLocation>
</comment>
<proteinExistence type="predicted"/>
<evidence type="ECO:0000256" key="2">
    <source>
        <dbReference type="ARBA" id="ARBA00019062"/>
    </source>
</evidence>
<dbReference type="GO" id="GO:0032299">
    <property type="term" value="C:ribonuclease H2 complex"/>
    <property type="evidence" value="ECO:0007669"/>
    <property type="project" value="InterPro"/>
</dbReference>
<protein>
    <recommendedName>
        <fullName evidence="2">Ribonuclease H2 subunit B</fullName>
    </recommendedName>
    <alternativeName>
        <fullName evidence="5">Ribonuclease HI subunit B</fullName>
    </alternativeName>
</protein>
<evidence type="ECO:0000256" key="1">
    <source>
        <dbReference type="ARBA" id="ARBA00004123"/>
    </source>
</evidence>
<organism evidence="9 10">
    <name type="scientific">Lophiostoma macrostomum CBS 122681</name>
    <dbReference type="NCBI Taxonomy" id="1314788"/>
    <lineage>
        <taxon>Eukaryota</taxon>
        <taxon>Fungi</taxon>
        <taxon>Dikarya</taxon>
        <taxon>Ascomycota</taxon>
        <taxon>Pezizomycotina</taxon>
        <taxon>Dothideomycetes</taxon>
        <taxon>Pleosporomycetidae</taxon>
        <taxon>Pleosporales</taxon>
        <taxon>Lophiostomataceae</taxon>
        <taxon>Lophiostoma</taxon>
    </lineage>
</organism>
<evidence type="ECO:0000313" key="10">
    <source>
        <dbReference type="Proteomes" id="UP000799324"/>
    </source>
</evidence>
<reference evidence="9" key="1">
    <citation type="journal article" date="2020" name="Stud. Mycol.">
        <title>101 Dothideomycetes genomes: a test case for predicting lifestyles and emergence of pathogens.</title>
        <authorList>
            <person name="Haridas S."/>
            <person name="Albert R."/>
            <person name="Binder M."/>
            <person name="Bloem J."/>
            <person name="Labutti K."/>
            <person name="Salamov A."/>
            <person name="Andreopoulos B."/>
            <person name="Baker S."/>
            <person name="Barry K."/>
            <person name="Bills G."/>
            <person name="Bluhm B."/>
            <person name="Cannon C."/>
            <person name="Castanera R."/>
            <person name="Culley D."/>
            <person name="Daum C."/>
            <person name="Ezra D."/>
            <person name="Gonzalez J."/>
            <person name="Henrissat B."/>
            <person name="Kuo A."/>
            <person name="Liang C."/>
            <person name="Lipzen A."/>
            <person name="Lutzoni F."/>
            <person name="Magnuson J."/>
            <person name="Mondo S."/>
            <person name="Nolan M."/>
            <person name="Ohm R."/>
            <person name="Pangilinan J."/>
            <person name="Park H.-J."/>
            <person name="Ramirez L."/>
            <person name="Alfaro M."/>
            <person name="Sun H."/>
            <person name="Tritt A."/>
            <person name="Yoshinaga Y."/>
            <person name="Zwiers L.-H."/>
            <person name="Turgeon B."/>
            <person name="Goodwin S."/>
            <person name="Spatafora J."/>
            <person name="Crous P."/>
            <person name="Grigoriev I."/>
        </authorList>
    </citation>
    <scope>NUCLEOTIDE SEQUENCE</scope>
    <source>
        <strain evidence="9">CBS 122681</strain>
    </source>
</reference>
<feature type="region of interest" description="Disordered" evidence="6">
    <location>
        <begin position="383"/>
        <end position="413"/>
    </location>
</feature>
<dbReference type="InterPro" id="IPR040456">
    <property type="entry name" value="RNase_H2_suB"/>
</dbReference>
<dbReference type="InterPro" id="IPR019024">
    <property type="entry name" value="RNase_H2_suB_wHTH"/>
</dbReference>
<feature type="compositionally biased region" description="Polar residues" evidence="6">
    <location>
        <begin position="268"/>
        <end position="298"/>
    </location>
</feature>
<evidence type="ECO:0000259" key="7">
    <source>
        <dbReference type="Pfam" id="PF09468"/>
    </source>
</evidence>
<dbReference type="Pfam" id="PF17745">
    <property type="entry name" value="Ydr279_N"/>
    <property type="match status" value="1"/>
</dbReference>
<feature type="compositionally biased region" description="Pro residues" evidence="6">
    <location>
        <begin position="306"/>
        <end position="317"/>
    </location>
</feature>
<comment type="function">
    <text evidence="4">Non catalytic subunit of RNase H2, an endonuclease that specifically degrades the RNA of RNA:DNA hybrids. Participates in DNA replication, possibly by mediating the removal of lagging-strand Okazaki fragment RNA primers during DNA replication. Mediates the excision of single ribonucleotides from DNA:RNA duplexes.</text>
</comment>
<evidence type="ECO:0000256" key="4">
    <source>
        <dbReference type="ARBA" id="ARBA00024778"/>
    </source>
</evidence>
<dbReference type="EMBL" id="MU004299">
    <property type="protein sequence ID" value="KAF2660552.1"/>
    <property type="molecule type" value="Genomic_DNA"/>
</dbReference>
<dbReference type="OrthoDB" id="29098at2759"/>
<dbReference type="CDD" id="cd09270">
    <property type="entry name" value="RNase_H2-B"/>
    <property type="match status" value="1"/>
</dbReference>
<feature type="domain" description="Rnh202 triple barrel" evidence="8">
    <location>
        <begin position="41"/>
        <end position="136"/>
    </location>
</feature>
<evidence type="ECO:0000256" key="6">
    <source>
        <dbReference type="SAM" id="MobiDB-lite"/>
    </source>
</evidence>
<evidence type="ECO:0000256" key="5">
    <source>
        <dbReference type="ARBA" id="ARBA00033464"/>
    </source>
</evidence>
<gene>
    <name evidence="9" type="ORF">K491DRAFT_688295</name>
</gene>
<keyword evidence="10" id="KW-1185">Reference proteome</keyword>
<dbReference type="GO" id="GO:0005654">
    <property type="term" value="C:nucleoplasm"/>
    <property type="evidence" value="ECO:0007669"/>
    <property type="project" value="TreeGrafter"/>
</dbReference>
<feature type="non-terminal residue" evidence="9">
    <location>
        <position position="490"/>
    </location>
</feature>
<dbReference type="Gene3D" id="1.10.20.120">
    <property type="match status" value="1"/>
</dbReference>
<dbReference type="AlphaFoldDB" id="A0A6A6TLD1"/>